<dbReference type="InterPro" id="IPR001841">
    <property type="entry name" value="Znf_RING"/>
</dbReference>
<dbReference type="GO" id="GO:0009898">
    <property type="term" value="C:cytoplasmic side of plasma membrane"/>
    <property type="evidence" value="ECO:0007669"/>
    <property type="project" value="TreeGrafter"/>
</dbReference>
<gene>
    <name evidence="5" type="ORF">HPB52_013260</name>
</gene>
<dbReference type="SUPFAM" id="SSF57850">
    <property type="entry name" value="RING/U-box"/>
    <property type="match status" value="1"/>
</dbReference>
<name>A0A9D4PEA8_RHISA</name>
<dbReference type="PANTHER" id="PTHR10131">
    <property type="entry name" value="TNF RECEPTOR ASSOCIATED FACTOR"/>
    <property type="match status" value="1"/>
</dbReference>
<feature type="compositionally biased region" description="Basic and acidic residues" evidence="3">
    <location>
        <begin position="1"/>
        <end position="11"/>
    </location>
</feature>
<evidence type="ECO:0000256" key="1">
    <source>
        <dbReference type="ARBA" id="ARBA00022771"/>
    </source>
</evidence>
<dbReference type="VEuPathDB" id="VectorBase:RSAN_043955"/>
<evidence type="ECO:0000256" key="3">
    <source>
        <dbReference type="SAM" id="MobiDB-lite"/>
    </source>
</evidence>
<dbReference type="PANTHER" id="PTHR10131:SF138">
    <property type="entry name" value="RE66324P"/>
    <property type="match status" value="1"/>
</dbReference>
<keyword evidence="1" id="KW-0479">Metal-binding</keyword>
<evidence type="ECO:0000313" key="6">
    <source>
        <dbReference type="Proteomes" id="UP000821837"/>
    </source>
</evidence>
<protein>
    <recommendedName>
        <fullName evidence="4">RING-type domain-containing protein</fullName>
    </recommendedName>
</protein>
<dbReference type="Proteomes" id="UP000821837">
    <property type="component" value="Chromosome 8"/>
</dbReference>
<feature type="domain" description="RING-type" evidence="4">
    <location>
        <begin position="88"/>
        <end position="142"/>
    </location>
</feature>
<reference evidence="5" key="2">
    <citation type="submission" date="2021-09" db="EMBL/GenBank/DDBJ databases">
        <authorList>
            <person name="Jia N."/>
            <person name="Wang J."/>
            <person name="Shi W."/>
            <person name="Du L."/>
            <person name="Sun Y."/>
            <person name="Zhan W."/>
            <person name="Jiang J."/>
            <person name="Wang Q."/>
            <person name="Zhang B."/>
            <person name="Ji P."/>
            <person name="Sakyi L.B."/>
            <person name="Cui X."/>
            <person name="Yuan T."/>
            <person name="Jiang B."/>
            <person name="Yang W."/>
            <person name="Lam T.T.-Y."/>
            <person name="Chang Q."/>
            <person name="Ding S."/>
            <person name="Wang X."/>
            <person name="Zhu J."/>
            <person name="Ruan X."/>
            <person name="Zhao L."/>
            <person name="Wei J."/>
            <person name="Que T."/>
            <person name="Du C."/>
            <person name="Cheng J."/>
            <person name="Dai P."/>
            <person name="Han X."/>
            <person name="Huang E."/>
            <person name="Gao Y."/>
            <person name="Liu J."/>
            <person name="Shao H."/>
            <person name="Ye R."/>
            <person name="Li L."/>
            <person name="Wei W."/>
            <person name="Wang X."/>
            <person name="Wang C."/>
            <person name="Huo Q."/>
            <person name="Li W."/>
            <person name="Guo W."/>
            <person name="Chen H."/>
            <person name="Chen S."/>
            <person name="Zhou L."/>
            <person name="Zhou L."/>
            <person name="Ni X."/>
            <person name="Tian J."/>
            <person name="Zhou Y."/>
            <person name="Sheng Y."/>
            <person name="Liu T."/>
            <person name="Pan Y."/>
            <person name="Xia L."/>
            <person name="Li J."/>
            <person name="Zhao F."/>
            <person name="Cao W."/>
        </authorList>
    </citation>
    <scope>NUCLEOTIDE SEQUENCE</scope>
    <source>
        <strain evidence="5">Rsan-2018</strain>
        <tissue evidence="5">Larvae</tissue>
    </source>
</reference>
<dbReference type="GO" id="GO:0008270">
    <property type="term" value="F:zinc ion binding"/>
    <property type="evidence" value="ECO:0007669"/>
    <property type="project" value="UniProtKB-KW"/>
</dbReference>
<keyword evidence="2" id="KW-0862">Zinc</keyword>
<keyword evidence="1" id="KW-0863">Zinc-finger</keyword>
<sequence>MTDSRSSHNCDEVVLDTPSRRNLEDVNADSVAENNARRRGKRPRSSSTCVPHSPHRSSSTYLLRGFGSPFLDSAPVTFLRQLPSACICAGCRSIHATPARLPCGHTLCEPCRDVAYSGQPKRPALQDQETREVSRYGRCPVDGDAFSTLDFDLLNFSHEAVYRGTVFCPNAELGCRFRGELRFLEYHCLNNCRFRIVGSSGRRECHARDVIRHILRRAAESSRVPQREIRTVKRRLLSTFEL</sequence>
<keyword evidence="6" id="KW-1185">Reference proteome</keyword>
<dbReference type="GO" id="GO:0005164">
    <property type="term" value="F:tumor necrosis factor receptor binding"/>
    <property type="evidence" value="ECO:0007669"/>
    <property type="project" value="TreeGrafter"/>
</dbReference>
<dbReference type="Gene3D" id="3.30.40.10">
    <property type="entry name" value="Zinc/RING finger domain, C3HC4 (zinc finger)"/>
    <property type="match status" value="1"/>
</dbReference>
<feature type="compositionally biased region" description="Polar residues" evidence="3">
    <location>
        <begin position="45"/>
        <end position="58"/>
    </location>
</feature>
<accession>A0A9D4PEA8</accession>
<dbReference type="SUPFAM" id="SSF49599">
    <property type="entry name" value="TRAF domain-like"/>
    <property type="match status" value="1"/>
</dbReference>
<proteinExistence type="predicted"/>
<organism evidence="5 6">
    <name type="scientific">Rhipicephalus sanguineus</name>
    <name type="common">Brown dog tick</name>
    <name type="synonym">Ixodes sanguineus</name>
    <dbReference type="NCBI Taxonomy" id="34632"/>
    <lineage>
        <taxon>Eukaryota</taxon>
        <taxon>Metazoa</taxon>
        <taxon>Ecdysozoa</taxon>
        <taxon>Arthropoda</taxon>
        <taxon>Chelicerata</taxon>
        <taxon>Arachnida</taxon>
        <taxon>Acari</taxon>
        <taxon>Parasitiformes</taxon>
        <taxon>Ixodida</taxon>
        <taxon>Ixodoidea</taxon>
        <taxon>Ixodidae</taxon>
        <taxon>Rhipicephalinae</taxon>
        <taxon>Rhipicephalus</taxon>
        <taxon>Rhipicephalus</taxon>
    </lineage>
</organism>
<evidence type="ECO:0000256" key="2">
    <source>
        <dbReference type="ARBA" id="ARBA00022833"/>
    </source>
</evidence>
<evidence type="ECO:0000259" key="4">
    <source>
        <dbReference type="SMART" id="SM00184"/>
    </source>
</evidence>
<evidence type="ECO:0000313" key="5">
    <source>
        <dbReference type="EMBL" id="KAH7939495.1"/>
    </source>
</evidence>
<dbReference type="GO" id="GO:0043122">
    <property type="term" value="P:regulation of canonical NF-kappaB signal transduction"/>
    <property type="evidence" value="ECO:0007669"/>
    <property type="project" value="TreeGrafter"/>
</dbReference>
<comment type="caution">
    <text evidence="5">The sequence shown here is derived from an EMBL/GenBank/DDBJ whole genome shotgun (WGS) entry which is preliminary data.</text>
</comment>
<dbReference type="InterPro" id="IPR013083">
    <property type="entry name" value="Znf_RING/FYVE/PHD"/>
</dbReference>
<dbReference type="EMBL" id="JABSTV010001254">
    <property type="protein sequence ID" value="KAH7939495.1"/>
    <property type="molecule type" value="Genomic_DNA"/>
</dbReference>
<dbReference type="SMART" id="SM00184">
    <property type="entry name" value="RING"/>
    <property type="match status" value="1"/>
</dbReference>
<reference evidence="5" key="1">
    <citation type="journal article" date="2020" name="Cell">
        <title>Large-Scale Comparative Analyses of Tick Genomes Elucidate Their Genetic Diversity and Vector Capacities.</title>
        <authorList>
            <consortium name="Tick Genome and Microbiome Consortium (TIGMIC)"/>
            <person name="Jia N."/>
            <person name="Wang J."/>
            <person name="Shi W."/>
            <person name="Du L."/>
            <person name="Sun Y."/>
            <person name="Zhan W."/>
            <person name="Jiang J.F."/>
            <person name="Wang Q."/>
            <person name="Zhang B."/>
            <person name="Ji P."/>
            <person name="Bell-Sakyi L."/>
            <person name="Cui X.M."/>
            <person name="Yuan T.T."/>
            <person name="Jiang B.G."/>
            <person name="Yang W.F."/>
            <person name="Lam T.T."/>
            <person name="Chang Q.C."/>
            <person name="Ding S.J."/>
            <person name="Wang X.J."/>
            <person name="Zhu J.G."/>
            <person name="Ruan X.D."/>
            <person name="Zhao L."/>
            <person name="Wei J.T."/>
            <person name="Ye R.Z."/>
            <person name="Que T.C."/>
            <person name="Du C.H."/>
            <person name="Zhou Y.H."/>
            <person name="Cheng J.X."/>
            <person name="Dai P.F."/>
            <person name="Guo W.B."/>
            <person name="Han X.H."/>
            <person name="Huang E.J."/>
            <person name="Li L.F."/>
            <person name="Wei W."/>
            <person name="Gao Y.C."/>
            <person name="Liu J.Z."/>
            <person name="Shao H.Z."/>
            <person name="Wang X."/>
            <person name="Wang C.C."/>
            <person name="Yang T.C."/>
            <person name="Huo Q.B."/>
            <person name="Li W."/>
            <person name="Chen H.Y."/>
            <person name="Chen S.E."/>
            <person name="Zhou L.G."/>
            <person name="Ni X.B."/>
            <person name="Tian J.H."/>
            <person name="Sheng Y."/>
            <person name="Liu T."/>
            <person name="Pan Y.S."/>
            <person name="Xia L.Y."/>
            <person name="Li J."/>
            <person name="Zhao F."/>
            <person name="Cao W.C."/>
        </authorList>
    </citation>
    <scope>NUCLEOTIDE SEQUENCE</scope>
    <source>
        <strain evidence="5">Rsan-2018</strain>
    </source>
</reference>
<feature type="region of interest" description="Disordered" evidence="3">
    <location>
        <begin position="1"/>
        <end position="58"/>
    </location>
</feature>
<dbReference type="AlphaFoldDB" id="A0A9D4PEA8"/>